<dbReference type="Proteomes" id="UP001177003">
    <property type="component" value="Chromosome 9"/>
</dbReference>
<comment type="subunit">
    <text evidence="2">Homodimer.</text>
</comment>
<dbReference type="InterPro" id="IPR052610">
    <property type="entry name" value="bHLH_transcription_regulator"/>
</dbReference>
<dbReference type="GO" id="GO:0006355">
    <property type="term" value="P:regulation of DNA-templated transcription"/>
    <property type="evidence" value="ECO:0007669"/>
    <property type="project" value="UniProtKB-ARBA"/>
</dbReference>
<dbReference type="CDD" id="cd11452">
    <property type="entry name" value="bHLH_AtNAI1_like"/>
    <property type="match status" value="1"/>
</dbReference>
<dbReference type="PROSITE" id="PS50888">
    <property type="entry name" value="BHLH"/>
    <property type="match status" value="1"/>
</dbReference>
<organism evidence="9 10">
    <name type="scientific">Lactuca saligna</name>
    <name type="common">Willowleaf lettuce</name>
    <dbReference type="NCBI Taxonomy" id="75948"/>
    <lineage>
        <taxon>Eukaryota</taxon>
        <taxon>Viridiplantae</taxon>
        <taxon>Streptophyta</taxon>
        <taxon>Embryophyta</taxon>
        <taxon>Tracheophyta</taxon>
        <taxon>Spermatophyta</taxon>
        <taxon>Magnoliopsida</taxon>
        <taxon>eudicotyledons</taxon>
        <taxon>Gunneridae</taxon>
        <taxon>Pentapetalae</taxon>
        <taxon>asterids</taxon>
        <taxon>campanulids</taxon>
        <taxon>Asterales</taxon>
        <taxon>Asteraceae</taxon>
        <taxon>Cichorioideae</taxon>
        <taxon>Cichorieae</taxon>
        <taxon>Lactucinae</taxon>
        <taxon>Lactuca</taxon>
    </lineage>
</organism>
<keyword evidence="4" id="KW-0238">DNA-binding</keyword>
<evidence type="ECO:0000313" key="9">
    <source>
        <dbReference type="EMBL" id="CAI9304230.1"/>
    </source>
</evidence>
<dbReference type="InterPro" id="IPR036638">
    <property type="entry name" value="HLH_DNA-bd_sf"/>
</dbReference>
<feature type="domain" description="BHLH" evidence="8">
    <location>
        <begin position="200"/>
        <end position="249"/>
    </location>
</feature>
<gene>
    <name evidence="9" type="ORF">LSALG_LOCUS42625</name>
</gene>
<dbReference type="FunFam" id="4.10.280.10:FF:000095">
    <property type="entry name" value="Basic helix-loop-helix family protein"/>
    <property type="match status" value="1"/>
</dbReference>
<dbReference type="PANTHER" id="PTHR45959:SF48">
    <property type="entry name" value="BASIC HELIX-LOOP-HELIX (BHLH) DNA-BINDING SUPERFAMILY PROTEIN-RELATED"/>
    <property type="match status" value="1"/>
</dbReference>
<keyword evidence="10" id="KW-1185">Reference proteome</keyword>
<dbReference type="SUPFAM" id="SSF47459">
    <property type="entry name" value="HLH, helix-loop-helix DNA-binding domain"/>
    <property type="match status" value="1"/>
</dbReference>
<keyword evidence="3" id="KW-0805">Transcription regulation</keyword>
<protein>
    <recommendedName>
        <fullName evidence="8">BHLH domain-containing protein</fullName>
    </recommendedName>
</protein>
<comment type="subcellular location">
    <subcellularLocation>
        <location evidence="1">Nucleus</location>
    </subcellularLocation>
</comment>
<dbReference type="GO" id="GO:0046983">
    <property type="term" value="F:protein dimerization activity"/>
    <property type="evidence" value="ECO:0007669"/>
    <property type="project" value="InterPro"/>
</dbReference>
<dbReference type="AlphaFoldDB" id="A0AA36A455"/>
<evidence type="ECO:0000256" key="1">
    <source>
        <dbReference type="ARBA" id="ARBA00004123"/>
    </source>
</evidence>
<keyword evidence="6" id="KW-0539">Nucleus</keyword>
<evidence type="ECO:0000313" key="10">
    <source>
        <dbReference type="Proteomes" id="UP001177003"/>
    </source>
</evidence>
<evidence type="ECO:0000256" key="7">
    <source>
        <dbReference type="SAM" id="MobiDB-lite"/>
    </source>
</evidence>
<evidence type="ECO:0000256" key="2">
    <source>
        <dbReference type="ARBA" id="ARBA00011738"/>
    </source>
</evidence>
<evidence type="ECO:0000256" key="6">
    <source>
        <dbReference type="ARBA" id="ARBA00023242"/>
    </source>
</evidence>
<evidence type="ECO:0000256" key="3">
    <source>
        <dbReference type="ARBA" id="ARBA00023015"/>
    </source>
</evidence>
<dbReference type="EMBL" id="OX465085">
    <property type="protein sequence ID" value="CAI9304230.1"/>
    <property type="molecule type" value="Genomic_DNA"/>
</dbReference>
<proteinExistence type="predicted"/>
<reference evidence="9" key="1">
    <citation type="submission" date="2023-04" db="EMBL/GenBank/DDBJ databases">
        <authorList>
            <person name="Vijverberg K."/>
            <person name="Xiong W."/>
            <person name="Schranz E."/>
        </authorList>
    </citation>
    <scope>NUCLEOTIDE SEQUENCE</scope>
</reference>
<dbReference type="SMART" id="SM00353">
    <property type="entry name" value="HLH"/>
    <property type="match status" value="1"/>
</dbReference>
<dbReference type="GO" id="GO:0005634">
    <property type="term" value="C:nucleus"/>
    <property type="evidence" value="ECO:0007669"/>
    <property type="project" value="UniProtKB-SubCell"/>
</dbReference>
<evidence type="ECO:0000256" key="5">
    <source>
        <dbReference type="ARBA" id="ARBA00023163"/>
    </source>
</evidence>
<sequence length="382" mass="43171">MSLKPSWVGLLQNLILVILSYNCFVDLSITKAISQKIIKLCSLYQKGMEISHFRNLSELTGMEDASFNFQCPVNSFDNQLDSMAISGTFGGDNMDRIHGQLGVFEYYKPVMEPSSRPSKQLKTSSWNSSITTDHSHSLMNLNLSQQATLLTPKEEMTVSSKSRHGFIRDTHLHFSNQESSGLNKSHHGGFEVAKNSSKHTPAQDHILAERKRREKLSQRFIALSALVPGLKKMDKASVLGDAIKHLKTLQEKVKTLEEQIKKRPNTESVVFVKRYEMLADVNESSSSNENSSGPIHDQLPEIEARFFGNDVLIRIHCEKKSGVLEKTLVEIEKLHLSVINSTCMTFANYALDITIIAQMDKEFTMTMKDLMKNLRLALKQFM</sequence>
<evidence type="ECO:0000256" key="4">
    <source>
        <dbReference type="ARBA" id="ARBA00023125"/>
    </source>
</evidence>
<dbReference type="PANTHER" id="PTHR45959">
    <property type="entry name" value="BHLH TRANSCRIPTION FACTOR"/>
    <property type="match status" value="1"/>
</dbReference>
<dbReference type="Pfam" id="PF00010">
    <property type="entry name" value="HLH"/>
    <property type="match status" value="1"/>
</dbReference>
<name>A0AA36A455_LACSI</name>
<evidence type="ECO:0000259" key="8">
    <source>
        <dbReference type="PROSITE" id="PS50888"/>
    </source>
</evidence>
<keyword evidence="5" id="KW-0804">Transcription</keyword>
<dbReference type="Gene3D" id="4.10.280.10">
    <property type="entry name" value="Helix-loop-helix DNA-binding domain"/>
    <property type="match status" value="1"/>
</dbReference>
<dbReference type="GO" id="GO:0003677">
    <property type="term" value="F:DNA binding"/>
    <property type="evidence" value="ECO:0007669"/>
    <property type="project" value="UniProtKB-KW"/>
</dbReference>
<feature type="region of interest" description="Disordered" evidence="7">
    <location>
        <begin position="177"/>
        <end position="204"/>
    </location>
</feature>
<dbReference type="InterPro" id="IPR011598">
    <property type="entry name" value="bHLH_dom"/>
</dbReference>
<accession>A0AA36A455</accession>